<gene>
    <name evidence="3" type="ORF">C1SCF055_LOCUS14237</name>
</gene>
<feature type="chain" id="PRO_5043270227" evidence="1">
    <location>
        <begin position="27"/>
        <end position="282"/>
    </location>
</feature>
<sequence>MPSSRLRGLQLLSLSLALTFVPSLRTGRPKPNVQHHAALWDQFLPKDPVDVPLNASALSNRLQDVIFTVVEKGLPQVDIDLPPGLILGVEGEEPDELEPKKCSKEEEFQGDRELAGGLVQFFYEFKNTVNLCVLFRNRAMATIARGTWGDFGKARVVGFPPARQMEMEGDSVLSLAQLLRNRPFVAAVAPRARQLKALQELSEAKDVKMLLILLNARVRCRSEDCTDIRKDVAFASNPVFHVSFAGPKGEGLLYKSINTPWVLVRREDGKELWRGDDEPTKE</sequence>
<keyword evidence="6" id="KW-1185">Reference proteome</keyword>
<comment type="caution">
    <text evidence="3">The sequence shown here is derived from an EMBL/GenBank/DDBJ whole genome shotgun (WGS) entry which is preliminary data.</text>
</comment>
<feature type="signal peptide" evidence="1">
    <location>
        <begin position="1"/>
        <end position="26"/>
    </location>
</feature>
<evidence type="ECO:0000313" key="4">
    <source>
        <dbReference type="EMBL" id="CAL1140299.1"/>
    </source>
</evidence>
<evidence type="ECO:0000256" key="1">
    <source>
        <dbReference type="SAM" id="SignalP"/>
    </source>
</evidence>
<accession>A0A9P1C8E0</accession>
<reference evidence="3" key="1">
    <citation type="submission" date="2022-10" db="EMBL/GenBank/DDBJ databases">
        <authorList>
            <person name="Chen Y."/>
            <person name="Dougan E. K."/>
            <person name="Chan C."/>
            <person name="Rhodes N."/>
            <person name="Thang M."/>
        </authorList>
    </citation>
    <scope>NUCLEOTIDE SEQUENCE</scope>
</reference>
<evidence type="ECO:0000259" key="2">
    <source>
        <dbReference type="Pfam" id="PF09353"/>
    </source>
</evidence>
<protein>
    <submittedName>
        <fullName evidence="5">DUF1995 domain-containing protein</fullName>
    </submittedName>
</protein>
<feature type="non-terminal residue" evidence="3">
    <location>
        <position position="282"/>
    </location>
</feature>
<proteinExistence type="predicted"/>
<dbReference type="InterPro" id="IPR018962">
    <property type="entry name" value="DUF1995"/>
</dbReference>
<feature type="domain" description="DUF1995" evidence="2">
    <location>
        <begin position="74"/>
        <end position="271"/>
    </location>
</feature>
<dbReference type="Pfam" id="PF09353">
    <property type="entry name" value="DUF1995"/>
    <property type="match status" value="1"/>
</dbReference>
<keyword evidence="1" id="KW-0732">Signal</keyword>
<evidence type="ECO:0000313" key="5">
    <source>
        <dbReference type="EMBL" id="CAL4774236.1"/>
    </source>
</evidence>
<dbReference type="AlphaFoldDB" id="A0A9P1C8E0"/>
<organism evidence="3">
    <name type="scientific">Cladocopium goreaui</name>
    <dbReference type="NCBI Taxonomy" id="2562237"/>
    <lineage>
        <taxon>Eukaryota</taxon>
        <taxon>Sar</taxon>
        <taxon>Alveolata</taxon>
        <taxon>Dinophyceae</taxon>
        <taxon>Suessiales</taxon>
        <taxon>Symbiodiniaceae</taxon>
        <taxon>Cladocopium</taxon>
    </lineage>
</organism>
<dbReference type="EMBL" id="CAMXCT020001115">
    <property type="protein sequence ID" value="CAL1140299.1"/>
    <property type="molecule type" value="Genomic_DNA"/>
</dbReference>
<dbReference type="Proteomes" id="UP001152797">
    <property type="component" value="Unassembled WGS sequence"/>
</dbReference>
<dbReference type="EMBL" id="CAMXCT030001115">
    <property type="protein sequence ID" value="CAL4774236.1"/>
    <property type="molecule type" value="Genomic_DNA"/>
</dbReference>
<evidence type="ECO:0000313" key="3">
    <source>
        <dbReference type="EMBL" id="CAI3986924.1"/>
    </source>
</evidence>
<dbReference type="EMBL" id="CAMXCT010001115">
    <property type="protein sequence ID" value="CAI3986924.1"/>
    <property type="molecule type" value="Genomic_DNA"/>
</dbReference>
<name>A0A9P1C8E0_9DINO</name>
<evidence type="ECO:0000313" key="6">
    <source>
        <dbReference type="Proteomes" id="UP001152797"/>
    </source>
</evidence>
<reference evidence="4" key="2">
    <citation type="submission" date="2024-04" db="EMBL/GenBank/DDBJ databases">
        <authorList>
            <person name="Chen Y."/>
            <person name="Shah S."/>
            <person name="Dougan E. K."/>
            <person name="Thang M."/>
            <person name="Chan C."/>
        </authorList>
    </citation>
    <scope>NUCLEOTIDE SEQUENCE [LARGE SCALE GENOMIC DNA]</scope>
</reference>